<evidence type="ECO:0000313" key="3">
    <source>
        <dbReference type="Proteomes" id="UP000235371"/>
    </source>
</evidence>
<gene>
    <name evidence="2" type="ORF">K444DRAFT_626420</name>
</gene>
<sequence>MDTIGIQNPNPFSSQSLETARDNAPFMVSIGQAKNTLLALGDPTRSYQIWHPFLPSSLPEHSFPHAQILKTNASIAAPPSHRHHARTNHEAATCSVCLDRGRAGPKFTHTDRGIQEKKKIMTDRGVQKEVMKGSQERVRGQRETCGEMCMVAVCLGMLGNPGVRRREEGQDVRGADDAAVDRRRETERMQRTASE</sequence>
<accession>A0A2J6TLQ0</accession>
<name>A0A2J6TLQ0_9HELO</name>
<dbReference type="RefSeq" id="XP_024740843.1">
    <property type="nucleotide sequence ID" value="XM_024882646.1"/>
</dbReference>
<dbReference type="EMBL" id="KZ613777">
    <property type="protein sequence ID" value="PMD63939.1"/>
    <property type="molecule type" value="Genomic_DNA"/>
</dbReference>
<organism evidence="2 3">
    <name type="scientific">Hyaloscypha bicolor E</name>
    <dbReference type="NCBI Taxonomy" id="1095630"/>
    <lineage>
        <taxon>Eukaryota</taxon>
        <taxon>Fungi</taxon>
        <taxon>Dikarya</taxon>
        <taxon>Ascomycota</taxon>
        <taxon>Pezizomycotina</taxon>
        <taxon>Leotiomycetes</taxon>
        <taxon>Helotiales</taxon>
        <taxon>Hyaloscyphaceae</taxon>
        <taxon>Hyaloscypha</taxon>
        <taxon>Hyaloscypha bicolor</taxon>
    </lineage>
</organism>
<protein>
    <submittedName>
        <fullName evidence="2">Uncharacterized protein</fullName>
    </submittedName>
</protein>
<evidence type="ECO:0000313" key="2">
    <source>
        <dbReference type="EMBL" id="PMD63939.1"/>
    </source>
</evidence>
<feature type="region of interest" description="Disordered" evidence="1">
    <location>
        <begin position="161"/>
        <end position="195"/>
    </location>
</feature>
<dbReference type="InParanoid" id="A0A2J6TLQ0"/>
<feature type="compositionally biased region" description="Basic and acidic residues" evidence="1">
    <location>
        <begin position="164"/>
        <end position="195"/>
    </location>
</feature>
<dbReference type="AlphaFoldDB" id="A0A2J6TLQ0"/>
<dbReference type="GeneID" id="36590723"/>
<keyword evidence="3" id="KW-1185">Reference proteome</keyword>
<evidence type="ECO:0000256" key="1">
    <source>
        <dbReference type="SAM" id="MobiDB-lite"/>
    </source>
</evidence>
<reference evidence="2" key="1">
    <citation type="submission" date="2016-04" db="EMBL/GenBank/DDBJ databases">
        <title>A degradative enzymes factory behind the ericoid mycorrhizal symbiosis.</title>
        <authorList>
            <consortium name="DOE Joint Genome Institute"/>
            <person name="Martino E."/>
            <person name="Morin E."/>
            <person name="Grelet G."/>
            <person name="Kuo A."/>
            <person name="Kohler A."/>
            <person name="Daghino S."/>
            <person name="Barry K."/>
            <person name="Choi C."/>
            <person name="Cichocki N."/>
            <person name="Clum A."/>
            <person name="Copeland A."/>
            <person name="Hainaut M."/>
            <person name="Haridas S."/>
            <person name="Labutti K."/>
            <person name="Lindquist E."/>
            <person name="Lipzen A."/>
            <person name="Khouja H.-R."/>
            <person name="Murat C."/>
            <person name="Ohm R."/>
            <person name="Olson A."/>
            <person name="Spatafora J."/>
            <person name="Veneault-Fourrey C."/>
            <person name="Henrissat B."/>
            <person name="Grigoriev I."/>
            <person name="Martin F."/>
            <person name="Perotto S."/>
        </authorList>
    </citation>
    <scope>NUCLEOTIDE SEQUENCE [LARGE SCALE GENOMIC DNA]</scope>
    <source>
        <strain evidence="2">E</strain>
    </source>
</reference>
<proteinExistence type="predicted"/>
<dbReference type="Proteomes" id="UP000235371">
    <property type="component" value="Unassembled WGS sequence"/>
</dbReference>